<accession>A0ABS5GGJ1</accession>
<name>A0ABS5GGJ1_9BRAD</name>
<proteinExistence type="predicted"/>
<dbReference type="EMBL" id="JAFCLK010000041">
    <property type="protein sequence ID" value="MBR1140445.1"/>
    <property type="molecule type" value="Genomic_DNA"/>
</dbReference>
<sequence>MIGITLTADQIRSAPPEVRRWIEHQVLASLGLGAEAAPATPALPVPGAHLVACTADDAAKILAQIEGVLPAVNVFFEFSRPGISLGQPPIMMFRLIDILHHTRLQNIGQVMASLEMINKALIDARNDPSARFCGFDHEGHCLIAPETQRAIASVWQSVIAKQHGVAEGEAA</sequence>
<protein>
    <submittedName>
        <fullName evidence="1">Uncharacterized protein</fullName>
    </submittedName>
</protein>
<evidence type="ECO:0000313" key="2">
    <source>
        <dbReference type="Proteomes" id="UP001314635"/>
    </source>
</evidence>
<reference evidence="2" key="1">
    <citation type="journal article" date="2021" name="ISME J.">
        <title>Evolutionary origin and ecological implication of a unique nif island in free-living Bradyrhizobium lineages.</title>
        <authorList>
            <person name="Tao J."/>
        </authorList>
    </citation>
    <scope>NUCLEOTIDE SEQUENCE [LARGE SCALE GENOMIC DNA]</scope>
    <source>
        <strain evidence="2">SZCCT0094</strain>
    </source>
</reference>
<organism evidence="1 2">
    <name type="scientific">Bradyrhizobium denitrificans</name>
    <dbReference type="NCBI Taxonomy" id="2734912"/>
    <lineage>
        <taxon>Bacteria</taxon>
        <taxon>Pseudomonadati</taxon>
        <taxon>Pseudomonadota</taxon>
        <taxon>Alphaproteobacteria</taxon>
        <taxon>Hyphomicrobiales</taxon>
        <taxon>Nitrobacteraceae</taxon>
        <taxon>Bradyrhizobium</taxon>
    </lineage>
</organism>
<evidence type="ECO:0000313" key="1">
    <source>
        <dbReference type="EMBL" id="MBR1140445.1"/>
    </source>
</evidence>
<comment type="caution">
    <text evidence="1">The sequence shown here is derived from an EMBL/GenBank/DDBJ whole genome shotgun (WGS) entry which is preliminary data.</text>
</comment>
<dbReference type="Proteomes" id="UP001314635">
    <property type="component" value="Unassembled WGS sequence"/>
</dbReference>
<dbReference type="RefSeq" id="WP_012046596.1">
    <property type="nucleotide sequence ID" value="NZ_JABFDP010000006.1"/>
</dbReference>
<keyword evidence="2" id="KW-1185">Reference proteome</keyword>
<gene>
    <name evidence="1" type="ORF">JQ619_32290</name>
</gene>